<dbReference type="Proteomes" id="UP000626242">
    <property type="component" value="Unassembled WGS sequence"/>
</dbReference>
<dbReference type="EMBL" id="JACSPS010000006">
    <property type="protein sequence ID" value="MBD8019086.1"/>
    <property type="molecule type" value="Genomic_DNA"/>
</dbReference>
<comment type="caution">
    <text evidence="1">The sequence shown here is derived from an EMBL/GenBank/DDBJ whole genome shotgun (WGS) entry which is preliminary data.</text>
</comment>
<proteinExistence type="predicted"/>
<accession>A0ABR8WQW0</accession>
<dbReference type="RefSeq" id="WP_251834282.1">
    <property type="nucleotide sequence ID" value="NZ_JACSPS010000006.1"/>
</dbReference>
<keyword evidence="2" id="KW-1185">Reference proteome</keyword>
<protein>
    <submittedName>
        <fullName evidence="1">Uncharacterized protein</fullName>
    </submittedName>
</protein>
<organism evidence="1 2">
    <name type="scientific">Kaistella pullorum</name>
    <dbReference type="NCBI Taxonomy" id="2763074"/>
    <lineage>
        <taxon>Bacteria</taxon>
        <taxon>Pseudomonadati</taxon>
        <taxon>Bacteroidota</taxon>
        <taxon>Flavobacteriia</taxon>
        <taxon>Flavobacteriales</taxon>
        <taxon>Weeksellaceae</taxon>
        <taxon>Chryseobacterium group</taxon>
        <taxon>Kaistella</taxon>
    </lineage>
</organism>
<evidence type="ECO:0000313" key="2">
    <source>
        <dbReference type="Proteomes" id="UP000626242"/>
    </source>
</evidence>
<reference evidence="1 2" key="1">
    <citation type="submission" date="2020-08" db="EMBL/GenBank/DDBJ databases">
        <title>A Genomic Blueprint of the Chicken Gut Microbiome.</title>
        <authorList>
            <person name="Gilroy R."/>
            <person name="Ravi A."/>
            <person name="Getino M."/>
            <person name="Pursley I."/>
            <person name="Horton D.L."/>
            <person name="Alikhan N.-F."/>
            <person name="Baker D."/>
            <person name="Gharbi K."/>
            <person name="Hall N."/>
            <person name="Watson M."/>
            <person name="Adriaenssens E.M."/>
            <person name="Foster-Nyarko E."/>
            <person name="Jarju S."/>
            <person name="Secka A."/>
            <person name="Antonio M."/>
            <person name="Oren A."/>
            <person name="Chaudhuri R."/>
            <person name="La Ragione R.M."/>
            <person name="Hildebrand F."/>
            <person name="Pallen M.J."/>
        </authorList>
    </citation>
    <scope>NUCLEOTIDE SEQUENCE [LARGE SCALE GENOMIC DNA]</scope>
    <source>
        <strain evidence="1 2">Sa1CVA4</strain>
    </source>
</reference>
<sequence length="137" mass="16093">MFSIGGYPDGCNEIRITENFYTIAKSRFDHLNKLPTPTSILAPELKRELIDSLNEIRVPEWKRKYENNDVCDGTQWELEVRYNNRKTSKIVIGSNEYPYVSHDGQNEIKSKILDQEPDFMKLLAVLNKIAKKKNYFY</sequence>
<evidence type="ECO:0000313" key="1">
    <source>
        <dbReference type="EMBL" id="MBD8019086.1"/>
    </source>
</evidence>
<gene>
    <name evidence="1" type="ORF">H9628_11445</name>
</gene>
<name>A0ABR8WQW0_9FLAO</name>